<evidence type="ECO:0000256" key="5">
    <source>
        <dbReference type="ARBA" id="ARBA00022692"/>
    </source>
</evidence>
<keyword evidence="11 12" id="KW-0472">Membrane</keyword>
<accession>A0A2G5CSQ4</accession>
<dbReference type="GO" id="GO:0008270">
    <property type="term" value="F:zinc ion binding"/>
    <property type="evidence" value="ECO:0007669"/>
    <property type="project" value="UniProtKB-KW"/>
</dbReference>
<comment type="catalytic activity">
    <reaction evidence="1">
        <text>S-ubiquitinyl-[E2 ubiquitin-conjugating enzyme]-L-cysteine + [acceptor protein]-L-lysine = [E2 ubiquitin-conjugating enzyme]-L-cysteine + N(6)-ubiquitinyl-[acceptor protein]-L-lysine.</text>
        <dbReference type="EC" id="2.3.2.27"/>
    </reaction>
</comment>
<evidence type="ECO:0000313" key="15">
    <source>
        <dbReference type="Proteomes" id="UP000230069"/>
    </source>
</evidence>
<dbReference type="InterPro" id="IPR044247">
    <property type="entry name" value="SPL2-like"/>
</dbReference>
<evidence type="ECO:0000256" key="9">
    <source>
        <dbReference type="ARBA" id="ARBA00022833"/>
    </source>
</evidence>
<dbReference type="EC" id="2.3.2.27" evidence="3"/>
<keyword evidence="10 12" id="KW-1133">Transmembrane helix</keyword>
<dbReference type="Proteomes" id="UP000230069">
    <property type="component" value="Unassembled WGS sequence"/>
</dbReference>
<evidence type="ECO:0000256" key="12">
    <source>
        <dbReference type="SAM" id="Phobius"/>
    </source>
</evidence>
<keyword evidence="4" id="KW-0808">Transferase</keyword>
<evidence type="ECO:0000256" key="6">
    <source>
        <dbReference type="ARBA" id="ARBA00022723"/>
    </source>
</evidence>
<name>A0A2G5CSQ4_AQUCA</name>
<evidence type="ECO:0000256" key="7">
    <source>
        <dbReference type="ARBA" id="ARBA00022771"/>
    </source>
</evidence>
<organism evidence="14 15">
    <name type="scientific">Aquilegia coerulea</name>
    <name type="common">Rocky mountain columbine</name>
    <dbReference type="NCBI Taxonomy" id="218851"/>
    <lineage>
        <taxon>Eukaryota</taxon>
        <taxon>Viridiplantae</taxon>
        <taxon>Streptophyta</taxon>
        <taxon>Embryophyta</taxon>
        <taxon>Tracheophyta</taxon>
        <taxon>Spermatophyta</taxon>
        <taxon>Magnoliopsida</taxon>
        <taxon>Ranunculales</taxon>
        <taxon>Ranunculaceae</taxon>
        <taxon>Thalictroideae</taxon>
        <taxon>Aquilegia</taxon>
    </lineage>
</organism>
<dbReference type="OrthoDB" id="1711136at2759"/>
<evidence type="ECO:0000256" key="3">
    <source>
        <dbReference type="ARBA" id="ARBA00012483"/>
    </source>
</evidence>
<evidence type="ECO:0000256" key="8">
    <source>
        <dbReference type="ARBA" id="ARBA00022786"/>
    </source>
</evidence>
<protein>
    <recommendedName>
        <fullName evidence="3">RING-type E3 ubiquitin transferase</fullName>
        <ecNumber evidence="3">2.3.2.27</ecNumber>
    </recommendedName>
</protein>
<dbReference type="AlphaFoldDB" id="A0A2G5CSQ4"/>
<evidence type="ECO:0000256" key="11">
    <source>
        <dbReference type="ARBA" id="ARBA00023136"/>
    </source>
</evidence>
<keyword evidence="6" id="KW-0479">Metal-binding</keyword>
<dbReference type="Pfam" id="PF12483">
    <property type="entry name" value="GIDE"/>
    <property type="match status" value="1"/>
</dbReference>
<proteinExistence type="predicted"/>
<keyword evidence="7" id="KW-0863">Zinc-finger</keyword>
<sequence length="361" mass="39569">MSTYDSITLDLDDGLITSAIALGFLAVLKFWDFHSYSSALSKLRDARTVSVSGLRHLLSCSTEKNHLVVVHGFVQAEPKRCFSLQPNILESSTASGKTQGVVLLKTQARSVYHAWKGPSMGCTSYLGGVSTSITKVPSFLLAGRKGSDSSSDCVTVNLSALNHDHLPLTTIFDQLSSPNATCFTLPLPVKSLLGHAYPFGLCLQEKFLPLNFAWYHPGLLEEKILPLGKEISVVGIGTSEYGNVEIKPCDELPYFLSDLTKDQMIGELAQKTNYLLLSAIFFGSLSLAVIAYAVMIGCQRFEEKTQQRRQVQQQMTQVQQSLRNDVVEEGMEALPEGLSCVVCITRGRRAVFEPCSFLADI</sequence>
<feature type="transmembrane region" description="Helical" evidence="12">
    <location>
        <begin position="15"/>
        <end position="34"/>
    </location>
</feature>
<evidence type="ECO:0000256" key="1">
    <source>
        <dbReference type="ARBA" id="ARBA00000900"/>
    </source>
</evidence>
<comment type="subcellular location">
    <subcellularLocation>
        <location evidence="2">Membrane</location>
        <topology evidence="2">Multi-pass membrane protein</topology>
    </subcellularLocation>
</comment>
<dbReference type="EMBL" id="KZ305055">
    <property type="protein sequence ID" value="PIA34279.1"/>
    <property type="molecule type" value="Genomic_DNA"/>
</dbReference>
<keyword evidence="9" id="KW-0862">Zinc</keyword>
<dbReference type="InterPro" id="IPR022170">
    <property type="entry name" value="MUL1-like"/>
</dbReference>
<gene>
    <name evidence="14" type="ORF">AQUCO_03800101v1</name>
</gene>
<evidence type="ECO:0000256" key="4">
    <source>
        <dbReference type="ARBA" id="ARBA00022679"/>
    </source>
</evidence>
<evidence type="ECO:0000256" key="10">
    <source>
        <dbReference type="ARBA" id="ARBA00022989"/>
    </source>
</evidence>
<dbReference type="GO" id="GO:0016020">
    <property type="term" value="C:membrane"/>
    <property type="evidence" value="ECO:0007669"/>
    <property type="project" value="UniProtKB-SubCell"/>
</dbReference>
<dbReference type="STRING" id="218851.A0A2G5CSQ4"/>
<dbReference type="PANTHER" id="PTHR47355">
    <property type="entry name" value="E3 UBIQUITIN-PROTEIN LIGASE SPL2"/>
    <property type="match status" value="1"/>
</dbReference>
<dbReference type="InParanoid" id="A0A2G5CSQ4"/>
<reference evidence="14 15" key="1">
    <citation type="submission" date="2017-09" db="EMBL/GenBank/DDBJ databases">
        <title>WGS assembly of Aquilegia coerulea Goldsmith.</title>
        <authorList>
            <person name="Hodges S."/>
            <person name="Kramer E."/>
            <person name="Nordborg M."/>
            <person name="Tomkins J."/>
            <person name="Borevitz J."/>
            <person name="Derieg N."/>
            <person name="Yan J."/>
            <person name="Mihaltcheva S."/>
            <person name="Hayes R.D."/>
            <person name="Rokhsar D."/>
        </authorList>
    </citation>
    <scope>NUCLEOTIDE SEQUENCE [LARGE SCALE GENOMIC DNA]</scope>
    <source>
        <strain evidence="15">cv. Goldsmith</strain>
    </source>
</reference>
<evidence type="ECO:0000313" key="14">
    <source>
        <dbReference type="EMBL" id="PIA34279.1"/>
    </source>
</evidence>
<dbReference type="PANTHER" id="PTHR47355:SF1">
    <property type="entry name" value="E3 UBIQUITIN-PROTEIN LIGASE SPL2"/>
    <property type="match status" value="1"/>
</dbReference>
<dbReference type="GO" id="GO:0016567">
    <property type="term" value="P:protein ubiquitination"/>
    <property type="evidence" value="ECO:0007669"/>
    <property type="project" value="InterPro"/>
</dbReference>
<evidence type="ECO:0000259" key="13">
    <source>
        <dbReference type="Pfam" id="PF12483"/>
    </source>
</evidence>
<keyword evidence="8" id="KW-0833">Ubl conjugation pathway</keyword>
<feature type="transmembrane region" description="Helical" evidence="12">
    <location>
        <begin position="274"/>
        <end position="295"/>
    </location>
</feature>
<evidence type="ECO:0000256" key="2">
    <source>
        <dbReference type="ARBA" id="ARBA00004141"/>
    </source>
</evidence>
<keyword evidence="15" id="KW-1185">Reference proteome</keyword>
<feature type="domain" description="E3 Ubiquitin ligase MUL1-like" evidence="13">
    <location>
        <begin position="221"/>
        <end position="289"/>
    </location>
</feature>
<keyword evidence="5 12" id="KW-0812">Transmembrane</keyword>
<dbReference type="GO" id="GO:0061630">
    <property type="term" value="F:ubiquitin protein ligase activity"/>
    <property type="evidence" value="ECO:0007669"/>
    <property type="project" value="UniProtKB-EC"/>
</dbReference>